<proteinExistence type="predicted"/>
<organism evidence="1 2">
    <name type="scientific">Austropuccinia psidii MF-1</name>
    <dbReference type="NCBI Taxonomy" id="1389203"/>
    <lineage>
        <taxon>Eukaryota</taxon>
        <taxon>Fungi</taxon>
        <taxon>Dikarya</taxon>
        <taxon>Basidiomycota</taxon>
        <taxon>Pucciniomycotina</taxon>
        <taxon>Pucciniomycetes</taxon>
        <taxon>Pucciniales</taxon>
        <taxon>Sphaerophragmiaceae</taxon>
        <taxon>Austropuccinia</taxon>
    </lineage>
</organism>
<sequence length="163" mass="18337">MSEGSGSTPPISSKANPQSKFPHDFLLNPCWNPVSSQEPFGKIKQPTLNIPSGSQVHVGDEKCVDGGTKKDHWKMLLRVVCQREIWDLPFIKVILMMEYKLFHNLICLFHGLDMAPKGKTVLSQETIKDCDELYASLPLVHQEKVTGHHYPYPSKPRTAHSSS</sequence>
<reference evidence="1" key="1">
    <citation type="submission" date="2021-03" db="EMBL/GenBank/DDBJ databases">
        <title>Draft genome sequence of rust myrtle Austropuccinia psidii MF-1, a brazilian biotype.</title>
        <authorList>
            <person name="Quecine M.C."/>
            <person name="Pachon D.M.R."/>
            <person name="Bonatelli M.L."/>
            <person name="Correr F.H."/>
            <person name="Franceschini L.M."/>
            <person name="Leite T.F."/>
            <person name="Margarido G.R.A."/>
            <person name="Almeida C.A."/>
            <person name="Ferrarezi J.A."/>
            <person name="Labate C.A."/>
        </authorList>
    </citation>
    <scope>NUCLEOTIDE SEQUENCE</scope>
    <source>
        <strain evidence="1">MF-1</strain>
    </source>
</reference>
<accession>A0A9Q3BTL9</accession>
<keyword evidence="2" id="KW-1185">Reference proteome</keyword>
<dbReference type="EMBL" id="AVOT02002512">
    <property type="protein sequence ID" value="MBW0470672.1"/>
    <property type="molecule type" value="Genomic_DNA"/>
</dbReference>
<dbReference type="Proteomes" id="UP000765509">
    <property type="component" value="Unassembled WGS sequence"/>
</dbReference>
<protein>
    <submittedName>
        <fullName evidence="1">Uncharacterized protein</fullName>
    </submittedName>
</protein>
<comment type="caution">
    <text evidence="1">The sequence shown here is derived from an EMBL/GenBank/DDBJ whole genome shotgun (WGS) entry which is preliminary data.</text>
</comment>
<gene>
    <name evidence="1" type="ORF">O181_010387</name>
</gene>
<dbReference type="AlphaFoldDB" id="A0A9Q3BTL9"/>
<evidence type="ECO:0000313" key="1">
    <source>
        <dbReference type="EMBL" id="MBW0470672.1"/>
    </source>
</evidence>
<evidence type="ECO:0000313" key="2">
    <source>
        <dbReference type="Proteomes" id="UP000765509"/>
    </source>
</evidence>
<name>A0A9Q3BTL9_9BASI</name>